<dbReference type="Pfam" id="PF04972">
    <property type="entry name" value="BON"/>
    <property type="match status" value="1"/>
</dbReference>
<dbReference type="PROSITE" id="PS50914">
    <property type="entry name" value="BON"/>
    <property type="match status" value="1"/>
</dbReference>
<evidence type="ECO:0000313" key="3">
    <source>
        <dbReference type="EMBL" id="ACM36442.1"/>
    </source>
</evidence>
<feature type="region of interest" description="Disordered" evidence="1">
    <location>
        <begin position="53"/>
        <end position="89"/>
    </location>
</feature>
<feature type="domain" description="BON" evidence="2">
    <location>
        <begin position="118"/>
        <end position="186"/>
    </location>
</feature>
<dbReference type="EMBL" id="CP000633">
    <property type="protein sequence ID" value="ACM36442.1"/>
    <property type="molecule type" value="Genomic_DNA"/>
</dbReference>
<gene>
    <name evidence="3" type="ordered locus">Avi_2024</name>
</gene>
<reference evidence="3 4" key="1">
    <citation type="journal article" date="2009" name="J. Bacteriol.">
        <title>Genome sequences of three Agrobacterium biovars help elucidate the evolution of multichromosome genomes in bacteria.</title>
        <authorList>
            <person name="Slater S.C."/>
            <person name="Goldman B.S."/>
            <person name="Goodner B."/>
            <person name="Setubal J.C."/>
            <person name="Farrand S.K."/>
            <person name="Nester E.W."/>
            <person name="Burr T.J."/>
            <person name="Banta L."/>
            <person name="Dickerman A.W."/>
            <person name="Paulsen I."/>
            <person name="Otten L."/>
            <person name="Suen G."/>
            <person name="Welch R."/>
            <person name="Almeida N.F."/>
            <person name="Arnold F."/>
            <person name="Burton O.T."/>
            <person name="Du Z."/>
            <person name="Ewing A."/>
            <person name="Godsy E."/>
            <person name="Heisel S."/>
            <person name="Houmiel K.L."/>
            <person name="Jhaveri J."/>
            <person name="Lu J."/>
            <person name="Miller N.M."/>
            <person name="Norton S."/>
            <person name="Chen Q."/>
            <person name="Phoolcharoen W."/>
            <person name="Ohlin V."/>
            <person name="Ondrusek D."/>
            <person name="Pride N."/>
            <person name="Stricklin S.L."/>
            <person name="Sun J."/>
            <person name="Wheeler C."/>
            <person name="Wilson L."/>
            <person name="Zhu H."/>
            <person name="Wood D.W."/>
        </authorList>
    </citation>
    <scope>NUCLEOTIDE SEQUENCE [LARGE SCALE GENOMIC DNA]</scope>
    <source>
        <strain evidence="4">S4 / ATCC BAA-846</strain>
    </source>
</reference>
<evidence type="ECO:0000256" key="1">
    <source>
        <dbReference type="SAM" id="MobiDB-lite"/>
    </source>
</evidence>
<dbReference type="Proteomes" id="UP000001596">
    <property type="component" value="Chromosome 1"/>
</dbReference>
<evidence type="ECO:0000259" key="2">
    <source>
        <dbReference type="PROSITE" id="PS50914"/>
    </source>
</evidence>
<dbReference type="STRING" id="311402.Avi_2024"/>
<dbReference type="Gene3D" id="3.30.1340.30">
    <property type="match status" value="1"/>
</dbReference>
<sequence length="195" mass="21493">MAWNPRTTGDDMNQINPETFIQKKKPGERVMIYAKHGNAASTEDELRDLEERDINDGWPYSDTPAAASDAPENRAYGETAGNFDRDTNGGYRIDTVEADGEEKPLKDGLSPATIGREDSDDIESRIAERFEAVDDMVLDNIEISVDGHTATLSGMVDTNEELRMASRLALSVPGVRHVINEIEAMGVDAHQPDED</sequence>
<organism evidence="3 4">
    <name type="scientific">Allorhizobium ampelinum (strain ATCC BAA-846 / DSM 112012 / S4)</name>
    <name type="common">Agrobacterium vitis (strain S4)</name>
    <dbReference type="NCBI Taxonomy" id="311402"/>
    <lineage>
        <taxon>Bacteria</taxon>
        <taxon>Pseudomonadati</taxon>
        <taxon>Pseudomonadota</taxon>
        <taxon>Alphaproteobacteria</taxon>
        <taxon>Hyphomicrobiales</taxon>
        <taxon>Rhizobiaceae</taxon>
        <taxon>Rhizobium/Agrobacterium group</taxon>
        <taxon>Allorhizobium</taxon>
        <taxon>Allorhizobium ampelinum</taxon>
    </lineage>
</organism>
<evidence type="ECO:0000313" key="4">
    <source>
        <dbReference type="Proteomes" id="UP000001596"/>
    </source>
</evidence>
<keyword evidence="4" id="KW-1185">Reference proteome</keyword>
<dbReference type="AlphaFoldDB" id="B9JW14"/>
<dbReference type="InterPro" id="IPR007055">
    <property type="entry name" value="BON_dom"/>
</dbReference>
<accession>B9JW14</accession>
<dbReference type="eggNOG" id="COG2823">
    <property type="taxonomic scope" value="Bacteria"/>
</dbReference>
<dbReference type="HOGENOM" id="CLU_1577257_0_0_5"/>
<dbReference type="KEGG" id="avi:Avi_2024"/>
<protein>
    <recommendedName>
        <fullName evidence="2">BON domain-containing protein</fullName>
    </recommendedName>
</protein>
<name>B9JW14_ALLAM</name>
<proteinExistence type="predicted"/>